<reference evidence="4 5" key="1">
    <citation type="journal article" date="2005" name="Int. J. Syst. Evol. Microbiol.">
        <title>Bacillus cibi sp. nov., isolated from jeotgal, a traditional Korean fermented seafood.</title>
        <authorList>
            <person name="Yoon J.H."/>
            <person name="Lee C.H."/>
            <person name="Oh T.K."/>
        </authorList>
    </citation>
    <scope>NUCLEOTIDE SEQUENCE [LARGE SCALE GENOMIC DNA]</scope>
    <source>
        <strain evidence="4 5">DSM 16189</strain>
    </source>
</reference>
<evidence type="ECO:0000313" key="4">
    <source>
        <dbReference type="EMBL" id="KEZ52201.1"/>
    </source>
</evidence>
<dbReference type="GO" id="GO:0016780">
    <property type="term" value="F:phosphotransferase activity, for other substituted phosphate groups"/>
    <property type="evidence" value="ECO:0007669"/>
    <property type="project" value="TreeGrafter"/>
</dbReference>
<dbReference type="Pfam" id="PF02397">
    <property type="entry name" value="Bac_transf"/>
    <property type="match status" value="1"/>
</dbReference>
<gene>
    <name evidence="4" type="ORF">GS18_0214105</name>
</gene>
<comment type="caution">
    <text evidence="4">The sequence shown here is derived from an EMBL/GenBank/DDBJ whole genome shotgun (WGS) entry which is preliminary data.</text>
</comment>
<keyword evidence="2" id="KW-1133">Transmembrane helix</keyword>
<proteinExistence type="inferred from homology"/>
<dbReference type="STRING" id="246786.GS18_0214105"/>
<evidence type="ECO:0000313" key="5">
    <source>
        <dbReference type="Proteomes" id="UP000028549"/>
    </source>
</evidence>
<organism evidence="4 5">
    <name type="scientific">Metabacillus indicus</name>
    <name type="common">Bacillus indicus</name>
    <dbReference type="NCBI Taxonomy" id="246786"/>
    <lineage>
        <taxon>Bacteria</taxon>
        <taxon>Bacillati</taxon>
        <taxon>Bacillota</taxon>
        <taxon>Bacilli</taxon>
        <taxon>Bacillales</taxon>
        <taxon>Bacillaceae</taxon>
        <taxon>Metabacillus</taxon>
    </lineage>
</organism>
<name>A0A084GXY9_METID</name>
<keyword evidence="2" id="KW-0812">Transmembrane</keyword>
<dbReference type="InterPro" id="IPR003362">
    <property type="entry name" value="Bact_transf"/>
</dbReference>
<sequence>MKTKEFNISQSFTIEEKRSYLIIKRIIDIFGSIIGIFITSILFIIVCLAIKIEDPKGPVFFSQVRVGKNKKEYKIYKFRSMVFDAEKKLEELLKYNEVSGAMFKMKDDPRVTKVGKFIRKTSIDELPQLLNVLKGEMSLVGPRPPLPREVKEYNNYHLARLAVTPGCTGLWQVTSRNSVGFDEMVELDLEYINNRSILLDFKIIFKTILVLFGSKNAF</sequence>
<feature type="transmembrane region" description="Helical" evidence="2">
    <location>
        <begin position="26"/>
        <end position="52"/>
    </location>
</feature>
<keyword evidence="2" id="KW-0472">Membrane</keyword>
<dbReference type="RefSeq" id="WP_029567037.1">
    <property type="nucleotide sequence ID" value="NZ_JNVC02000005.1"/>
</dbReference>
<keyword evidence="5" id="KW-1185">Reference proteome</keyword>
<dbReference type="EMBL" id="JNVC02000005">
    <property type="protein sequence ID" value="KEZ52201.1"/>
    <property type="molecule type" value="Genomic_DNA"/>
</dbReference>
<dbReference type="PANTHER" id="PTHR30576:SF10">
    <property type="entry name" value="SLL5057 PROTEIN"/>
    <property type="match status" value="1"/>
</dbReference>
<evidence type="ECO:0000256" key="2">
    <source>
        <dbReference type="SAM" id="Phobius"/>
    </source>
</evidence>
<dbReference type="AlphaFoldDB" id="A0A084GXY9"/>
<evidence type="ECO:0000259" key="3">
    <source>
        <dbReference type="Pfam" id="PF02397"/>
    </source>
</evidence>
<feature type="domain" description="Bacterial sugar transferase" evidence="3">
    <location>
        <begin position="24"/>
        <end position="212"/>
    </location>
</feature>
<dbReference type="OrthoDB" id="9808602at2"/>
<evidence type="ECO:0000256" key="1">
    <source>
        <dbReference type="ARBA" id="ARBA00006464"/>
    </source>
</evidence>
<comment type="similarity">
    <text evidence="1">Belongs to the bacterial sugar transferase family.</text>
</comment>
<dbReference type="Proteomes" id="UP000028549">
    <property type="component" value="Unassembled WGS sequence"/>
</dbReference>
<accession>A0A084GXY9</accession>
<dbReference type="PANTHER" id="PTHR30576">
    <property type="entry name" value="COLANIC BIOSYNTHESIS UDP-GLUCOSE LIPID CARRIER TRANSFERASE"/>
    <property type="match status" value="1"/>
</dbReference>
<protein>
    <submittedName>
        <fullName evidence="4">Multidrug MFS transporter</fullName>
    </submittedName>
</protein>